<evidence type="ECO:0000313" key="4">
    <source>
        <dbReference type="EMBL" id="OAP94561.1"/>
    </source>
</evidence>
<dbReference type="GO" id="GO:0051287">
    <property type="term" value="F:NAD binding"/>
    <property type="evidence" value="ECO:0007669"/>
    <property type="project" value="InterPro"/>
</dbReference>
<dbReference type="EMBL" id="LWBS01000187">
    <property type="protein sequence ID" value="OAP94561.1"/>
    <property type="molecule type" value="Genomic_DNA"/>
</dbReference>
<keyword evidence="2" id="KW-0520">NAD</keyword>
<keyword evidence="1" id="KW-0560">Oxidoreductase</keyword>
<dbReference type="SUPFAM" id="SSF52283">
    <property type="entry name" value="Formate/glycerate dehydrogenase catalytic domain-like"/>
    <property type="match status" value="1"/>
</dbReference>
<dbReference type="AlphaFoldDB" id="A0A179BTS5"/>
<proteinExistence type="predicted"/>
<evidence type="ECO:0000256" key="2">
    <source>
        <dbReference type="ARBA" id="ARBA00023027"/>
    </source>
</evidence>
<organism evidence="4">
    <name type="scientific">Rhizobium leguminosarum</name>
    <dbReference type="NCBI Taxonomy" id="384"/>
    <lineage>
        <taxon>Bacteria</taxon>
        <taxon>Pseudomonadati</taxon>
        <taxon>Pseudomonadota</taxon>
        <taxon>Alphaproteobacteria</taxon>
        <taxon>Hyphomicrobiales</taxon>
        <taxon>Rhizobiaceae</taxon>
        <taxon>Rhizobium/Agrobacterium group</taxon>
        <taxon>Rhizobium</taxon>
    </lineage>
</organism>
<sequence>MPASPPVLVDIKFNHEGVARVLKTAFADRGSINLADPANQARDLRAVEYALLWKPDADLFARAPNLKVIFSGGAGVDHIIGMAGLPEIPIVRFVDRSLTTRMSEWVVMQCLMHLRGQYAHDSHQRQREWAKLIAPEAAEVTVGVMGLGILGQDAVAKLRVMGFNVIGWSRSRKQIDGIETFDASELDSFLARTDILVGLLPLTPETSGFYNAGLFAKLRRNGALGQPVFINAGRGKSQVEADIASAIRGGTLGGASLDVFEAEPLAADNPLWDLQNVFLTPHDAAVSEENALFRHVETQIARFERGEPLQFMVDRAAGY</sequence>
<accession>A0A179BTS5</accession>
<protein>
    <submittedName>
        <fullName evidence="4">Glyoxylate/hydroxypyruvate reductase A</fullName>
    </submittedName>
</protein>
<dbReference type="InterPro" id="IPR006140">
    <property type="entry name" value="D-isomer_DH_NAD-bd"/>
</dbReference>
<reference evidence="4" key="1">
    <citation type="submission" date="2016-04" db="EMBL/GenBank/DDBJ databases">
        <title>Fast-growing isolate from the root nodules of Vavilovia formosa.</title>
        <authorList>
            <person name="Kimeklis A."/>
            <person name="Safronova V."/>
            <person name="Belimov A."/>
            <person name="Andronov E."/>
        </authorList>
    </citation>
    <scope>NUCLEOTIDE SEQUENCE [LARGE SCALE GENOMIC DNA]</scope>
    <source>
        <strain evidence="4">Vaf-46</strain>
    </source>
</reference>
<dbReference type="Pfam" id="PF02826">
    <property type="entry name" value="2-Hacid_dh_C"/>
    <property type="match status" value="1"/>
</dbReference>
<evidence type="ECO:0000256" key="1">
    <source>
        <dbReference type="ARBA" id="ARBA00023002"/>
    </source>
</evidence>
<dbReference type="SUPFAM" id="SSF51735">
    <property type="entry name" value="NAD(P)-binding Rossmann-fold domains"/>
    <property type="match status" value="1"/>
</dbReference>
<keyword evidence="4" id="KW-0670">Pyruvate</keyword>
<dbReference type="PANTHER" id="PTHR43333">
    <property type="entry name" value="2-HACID_DH_C DOMAIN-CONTAINING PROTEIN"/>
    <property type="match status" value="1"/>
</dbReference>
<name>A0A179BTS5_RHILE</name>
<comment type="caution">
    <text evidence="4">The sequence shown here is derived from an EMBL/GenBank/DDBJ whole genome shotgun (WGS) entry which is preliminary data.</text>
</comment>
<dbReference type="Gene3D" id="3.40.50.720">
    <property type="entry name" value="NAD(P)-binding Rossmann-like Domain"/>
    <property type="match status" value="2"/>
</dbReference>
<dbReference type="PANTHER" id="PTHR43333:SF1">
    <property type="entry name" value="D-ISOMER SPECIFIC 2-HYDROXYACID DEHYDROGENASE NAD-BINDING DOMAIN-CONTAINING PROTEIN"/>
    <property type="match status" value="1"/>
</dbReference>
<dbReference type="eggNOG" id="COG0111">
    <property type="taxonomic scope" value="Bacteria"/>
</dbReference>
<evidence type="ECO:0000259" key="3">
    <source>
        <dbReference type="Pfam" id="PF02826"/>
    </source>
</evidence>
<feature type="domain" description="D-isomer specific 2-hydroxyacid dehydrogenase NAD-binding" evidence="3">
    <location>
        <begin position="108"/>
        <end position="282"/>
    </location>
</feature>
<dbReference type="InterPro" id="IPR036291">
    <property type="entry name" value="NAD(P)-bd_dom_sf"/>
</dbReference>
<dbReference type="GO" id="GO:0016491">
    <property type="term" value="F:oxidoreductase activity"/>
    <property type="evidence" value="ECO:0007669"/>
    <property type="project" value="UniProtKB-KW"/>
</dbReference>
<dbReference type="CDD" id="cd12164">
    <property type="entry name" value="GDH_like_2"/>
    <property type="match status" value="1"/>
</dbReference>
<gene>
    <name evidence="4" type="ORF">A4U53_21170</name>
</gene>